<proteinExistence type="predicted"/>
<dbReference type="EMBL" id="SJPM01000013">
    <property type="protein sequence ID" value="TWT91834.1"/>
    <property type="molecule type" value="Genomic_DNA"/>
</dbReference>
<gene>
    <name evidence="1" type="ORF">Pla100_48720</name>
</gene>
<protein>
    <recommendedName>
        <fullName evidence="3">Nuclear calmodulin-binding protein</fullName>
    </recommendedName>
</protein>
<dbReference type="AlphaFoldDB" id="A0A5C5ZW70"/>
<sequence length="144" mass="16551">MASVRCDVAKREIHVIRPSILLSVAAVILAISTSMTTPSNAQGVPGYGAQNPQGFGAQGYGTQPGFGQAWGSSAANVDWNRFYHYPYVYYPQNFWGQEYFKSSDSLYHRYPNEMRIPVYNKQWHNYYPSNRRFHRGNHFILDTF</sequence>
<name>A0A5C5ZW70_9BACT</name>
<evidence type="ECO:0000313" key="1">
    <source>
        <dbReference type="EMBL" id="TWT91834.1"/>
    </source>
</evidence>
<keyword evidence="2" id="KW-1185">Reference proteome</keyword>
<evidence type="ECO:0008006" key="3">
    <source>
        <dbReference type="Google" id="ProtNLM"/>
    </source>
</evidence>
<comment type="caution">
    <text evidence="1">The sequence shown here is derived from an EMBL/GenBank/DDBJ whole genome shotgun (WGS) entry which is preliminary data.</text>
</comment>
<organism evidence="1 2">
    <name type="scientific">Neorhodopirellula pilleata</name>
    <dbReference type="NCBI Taxonomy" id="2714738"/>
    <lineage>
        <taxon>Bacteria</taxon>
        <taxon>Pseudomonadati</taxon>
        <taxon>Planctomycetota</taxon>
        <taxon>Planctomycetia</taxon>
        <taxon>Pirellulales</taxon>
        <taxon>Pirellulaceae</taxon>
        <taxon>Neorhodopirellula</taxon>
    </lineage>
</organism>
<evidence type="ECO:0000313" key="2">
    <source>
        <dbReference type="Proteomes" id="UP000316213"/>
    </source>
</evidence>
<dbReference type="Proteomes" id="UP000316213">
    <property type="component" value="Unassembled WGS sequence"/>
</dbReference>
<reference evidence="1 2" key="1">
    <citation type="submission" date="2019-02" db="EMBL/GenBank/DDBJ databases">
        <title>Deep-cultivation of Planctomycetes and their phenomic and genomic characterization uncovers novel biology.</title>
        <authorList>
            <person name="Wiegand S."/>
            <person name="Jogler M."/>
            <person name="Boedeker C."/>
            <person name="Pinto D."/>
            <person name="Vollmers J."/>
            <person name="Rivas-Marin E."/>
            <person name="Kohn T."/>
            <person name="Peeters S.H."/>
            <person name="Heuer A."/>
            <person name="Rast P."/>
            <person name="Oberbeckmann S."/>
            <person name="Bunk B."/>
            <person name="Jeske O."/>
            <person name="Meyerdierks A."/>
            <person name="Storesund J.E."/>
            <person name="Kallscheuer N."/>
            <person name="Luecker S."/>
            <person name="Lage O.M."/>
            <person name="Pohl T."/>
            <person name="Merkel B.J."/>
            <person name="Hornburger P."/>
            <person name="Mueller R.-W."/>
            <person name="Bruemmer F."/>
            <person name="Labrenz M."/>
            <person name="Spormann A.M."/>
            <person name="Op Den Camp H."/>
            <person name="Overmann J."/>
            <person name="Amann R."/>
            <person name="Jetten M.S.M."/>
            <person name="Mascher T."/>
            <person name="Medema M.H."/>
            <person name="Devos D.P."/>
            <person name="Kaster A.-K."/>
            <person name="Ovreas L."/>
            <person name="Rohde M."/>
            <person name="Galperin M.Y."/>
            <person name="Jogler C."/>
        </authorList>
    </citation>
    <scope>NUCLEOTIDE SEQUENCE [LARGE SCALE GENOMIC DNA]</scope>
    <source>
        <strain evidence="1 2">Pla100</strain>
    </source>
</reference>
<accession>A0A5C5ZW70</accession>